<comment type="function">
    <text evidence="1 12">Functions as an electron carrier between membrane-bound cytochrome b6-f and photosystem I in oxygenic photosynthesis.</text>
</comment>
<dbReference type="Gene3D" id="1.10.760.10">
    <property type="entry name" value="Cytochrome c-like domain"/>
    <property type="match status" value="1"/>
</dbReference>
<keyword evidence="12" id="KW-0732">Signal</keyword>
<dbReference type="InterPro" id="IPR036909">
    <property type="entry name" value="Cyt_c-like_dom_sf"/>
</dbReference>
<dbReference type="GO" id="GO:0015979">
    <property type="term" value="P:photosynthesis"/>
    <property type="evidence" value="ECO:0007669"/>
    <property type="project" value="UniProtKB-UniRule"/>
</dbReference>
<keyword evidence="8 12" id="KW-0479">Metal-binding</keyword>
<evidence type="ECO:0000313" key="14">
    <source>
        <dbReference type="EMBL" id="GAL92756.1"/>
    </source>
</evidence>
<keyword evidence="9 12" id="KW-0249">Electron transport</keyword>
<evidence type="ECO:0000256" key="5">
    <source>
        <dbReference type="ARBA" id="ARBA00022448"/>
    </source>
</evidence>
<comment type="similarity">
    <text evidence="3 12">Belongs to the cytochrome c family. PetJ subfamily.</text>
</comment>
<dbReference type="RefSeq" id="WP_002732729.1">
    <property type="nucleotide sequence ID" value="NZ_BBPA01000025.1"/>
</dbReference>
<reference evidence="15" key="1">
    <citation type="journal article" date="2015" name="Genome">
        <title>Whole Genome Sequence of the Non-Microcystin-Producing Microcystis aeruginosa Strain NIES-44.</title>
        <authorList>
            <person name="Okano K."/>
            <person name="Miyata N."/>
            <person name="Ozaki Y."/>
        </authorList>
    </citation>
    <scope>NUCLEOTIDE SEQUENCE [LARGE SCALE GENOMIC DNA]</scope>
    <source>
        <strain evidence="15">NIES-44</strain>
    </source>
</reference>
<evidence type="ECO:0000256" key="11">
    <source>
        <dbReference type="ARBA" id="ARBA00023078"/>
    </source>
</evidence>
<evidence type="ECO:0000256" key="10">
    <source>
        <dbReference type="ARBA" id="ARBA00023004"/>
    </source>
</evidence>
<dbReference type="GO" id="GO:0009055">
    <property type="term" value="F:electron transfer activity"/>
    <property type="evidence" value="ECO:0007669"/>
    <property type="project" value="UniProtKB-UniRule"/>
</dbReference>
<protein>
    <recommendedName>
        <fullName evidence="4 12">Cytochrome c6</fullName>
    </recommendedName>
    <alternativeName>
        <fullName evidence="12">Cytochrome c-553</fullName>
    </alternativeName>
    <alternativeName>
        <fullName evidence="12">Cytochrome c553</fullName>
    </alternativeName>
    <alternativeName>
        <fullName evidence="12">Soluble cytochrome f</fullName>
    </alternativeName>
</protein>
<keyword evidence="10 12" id="KW-0408">Iron</keyword>
<evidence type="ECO:0000256" key="2">
    <source>
        <dbReference type="ARBA" id="ARBA00004518"/>
    </source>
</evidence>
<evidence type="ECO:0000256" key="8">
    <source>
        <dbReference type="ARBA" id="ARBA00022723"/>
    </source>
</evidence>
<dbReference type="PANTHER" id="PTHR34688">
    <property type="entry name" value="CYTOCHROME C6, CHLOROPLASTIC"/>
    <property type="match status" value="1"/>
</dbReference>
<comment type="caution">
    <text evidence="14">The sequence shown here is derived from an EMBL/GenBank/DDBJ whole genome shotgun (WGS) entry which is preliminary data.</text>
</comment>
<feature type="binding site" description="covalent" evidence="12">
    <location>
        <position position="35"/>
    </location>
    <ligand>
        <name>heme c</name>
        <dbReference type="ChEBI" id="CHEBI:61717"/>
    </ligand>
</feature>
<evidence type="ECO:0000256" key="12">
    <source>
        <dbReference type="HAMAP-Rule" id="MF_00594"/>
    </source>
</evidence>
<dbReference type="GeneID" id="66707762"/>
<dbReference type="GO" id="GO:0005506">
    <property type="term" value="F:iron ion binding"/>
    <property type="evidence" value="ECO:0007669"/>
    <property type="project" value="InterPro"/>
</dbReference>
<evidence type="ECO:0000256" key="4">
    <source>
        <dbReference type="ARBA" id="ARBA00016152"/>
    </source>
</evidence>
<comment type="subcellular location">
    <subcellularLocation>
        <location evidence="2 12">Cellular thylakoid lumen</location>
    </subcellularLocation>
</comment>
<organism evidence="14 15">
    <name type="scientific">Microcystis aeruginosa NIES-44</name>
    <dbReference type="NCBI Taxonomy" id="449439"/>
    <lineage>
        <taxon>Bacteria</taxon>
        <taxon>Bacillati</taxon>
        <taxon>Cyanobacteriota</taxon>
        <taxon>Cyanophyceae</taxon>
        <taxon>Oscillatoriophycideae</taxon>
        <taxon>Chroococcales</taxon>
        <taxon>Microcystaceae</taxon>
        <taxon>Microcystis</taxon>
    </lineage>
</organism>
<dbReference type="FunFam" id="1.10.760.10:FF:000038">
    <property type="entry name" value="Cytochrome c6"/>
    <property type="match status" value="1"/>
</dbReference>
<dbReference type="NCBIfam" id="NF045930">
    <property type="entry name" value="Cytc6PetJCyano"/>
    <property type="match status" value="1"/>
</dbReference>
<keyword evidence="6 12" id="KW-0602">Photosynthesis</keyword>
<comment type="subunit">
    <text evidence="12">Monomer.</text>
</comment>
<comment type="PTM">
    <text evidence="12">Binds 1 heme c group per subunit.</text>
</comment>
<dbReference type="HAMAP" id="MF_00594">
    <property type="entry name" value="Cytc_PetJ"/>
    <property type="match status" value="1"/>
</dbReference>
<dbReference type="EMBL" id="BBPA01000025">
    <property type="protein sequence ID" value="GAL92756.1"/>
    <property type="molecule type" value="Genomic_DNA"/>
</dbReference>
<evidence type="ECO:0000256" key="7">
    <source>
        <dbReference type="ARBA" id="ARBA00022617"/>
    </source>
</evidence>
<dbReference type="SUPFAM" id="SSF46626">
    <property type="entry name" value="Cytochrome c"/>
    <property type="match status" value="1"/>
</dbReference>
<feature type="binding site" description="axial binding residue" evidence="12">
    <location>
        <position position="39"/>
    </location>
    <ligand>
        <name>heme c</name>
        <dbReference type="ChEBI" id="CHEBI:61717"/>
    </ligand>
    <ligandPart>
        <name>Fe</name>
        <dbReference type="ChEBI" id="CHEBI:18248"/>
    </ligandPart>
</feature>
<gene>
    <name evidence="12" type="primary">petJ</name>
    <name evidence="14" type="ORF">N44_01314</name>
</gene>
<dbReference type="GO" id="GO:0020037">
    <property type="term" value="F:heme binding"/>
    <property type="evidence" value="ECO:0007669"/>
    <property type="project" value="InterPro"/>
</dbReference>
<dbReference type="InterPro" id="IPR023655">
    <property type="entry name" value="Cyt_C6"/>
</dbReference>
<keyword evidence="11 12" id="KW-0793">Thylakoid</keyword>
<dbReference type="InterPro" id="IPR009056">
    <property type="entry name" value="Cyt_c-like_dom"/>
</dbReference>
<evidence type="ECO:0000256" key="6">
    <source>
        <dbReference type="ARBA" id="ARBA00022531"/>
    </source>
</evidence>
<dbReference type="PRINTS" id="PR00605">
    <property type="entry name" value="CYTCHROMECIC"/>
</dbReference>
<feature type="binding site" description="covalent" evidence="12">
    <location>
        <position position="38"/>
    </location>
    <ligand>
        <name>heme c</name>
        <dbReference type="ChEBI" id="CHEBI:61717"/>
    </ligand>
</feature>
<dbReference type="AlphaFoldDB" id="A0A0A1VTX5"/>
<evidence type="ECO:0000256" key="9">
    <source>
        <dbReference type="ARBA" id="ARBA00022982"/>
    </source>
</evidence>
<dbReference type="Pfam" id="PF13442">
    <property type="entry name" value="Cytochrome_CBB3"/>
    <property type="match status" value="1"/>
</dbReference>
<sequence length="106" mass="11104" precursor="true">MKRLLISLCLLLAVVTFGMARPALADGASIFSANCASCHMGGKNVVNAAKTLKKEDLVKYGKDSVEAIVTQVTKGMGAMPAFGGRLSAEDIEAVANYVLAQAEKGW</sequence>
<accession>A0A0A1VTX5</accession>
<evidence type="ECO:0000259" key="13">
    <source>
        <dbReference type="PROSITE" id="PS51007"/>
    </source>
</evidence>
<evidence type="ECO:0000256" key="1">
    <source>
        <dbReference type="ARBA" id="ARBA00002347"/>
    </source>
</evidence>
<feature type="binding site" description="axial binding residue" evidence="12">
    <location>
        <position position="79"/>
    </location>
    <ligand>
        <name>heme c</name>
        <dbReference type="ChEBI" id="CHEBI:61717"/>
    </ligand>
    <ligandPart>
        <name>Fe</name>
        <dbReference type="ChEBI" id="CHEBI:18248"/>
    </ligandPart>
</feature>
<proteinExistence type="inferred from homology"/>
<dbReference type="Proteomes" id="UP000030321">
    <property type="component" value="Unassembled WGS sequence"/>
</dbReference>
<dbReference type="InterPro" id="IPR008168">
    <property type="entry name" value="Cyt_C_IC"/>
</dbReference>
<dbReference type="PANTHER" id="PTHR34688:SF2">
    <property type="entry name" value="CYTOCHROME C6, CHLOROPLASTIC"/>
    <property type="match status" value="1"/>
</dbReference>
<keyword evidence="7 12" id="KW-0349">Heme</keyword>
<dbReference type="GO" id="GO:0031979">
    <property type="term" value="C:plasma membrane-derived thylakoid lumen"/>
    <property type="evidence" value="ECO:0007669"/>
    <property type="project" value="UniProtKB-SubCell"/>
</dbReference>
<feature type="chain" id="PRO_5008983864" description="Cytochrome c6" evidence="12">
    <location>
        <begin position="26"/>
        <end position="106"/>
    </location>
</feature>
<feature type="signal peptide" evidence="12">
    <location>
        <begin position="1"/>
        <end position="25"/>
    </location>
</feature>
<dbReference type="PROSITE" id="PS51007">
    <property type="entry name" value="CYTC"/>
    <property type="match status" value="1"/>
</dbReference>
<evidence type="ECO:0000256" key="3">
    <source>
        <dbReference type="ARBA" id="ARBA00009650"/>
    </source>
</evidence>
<keyword evidence="5 12" id="KW-0813">Transport</keyword>
<evidence type="ECO:0000313" key="15">
    <source>
        <dbReference type="Proteomes" id="UP000030321"/>
    </source>
</evidence>
<name>A0A0A1VTX5_MICAE</name>
<feature type="domain" description="Cytochrome c" evidence="13">
    <location>
        <begin position="22"/>
        <end position="102"/>
    </location>
</feature>